<dbReference type="InParanoid" id="A2E7D5"/>
<dbReference type="InterPro" id="IPR016149">
    <property type="entry name" value="Casein_kin_II_reg-sub_N"/>
</dbReference>
<reference evidence="3" key="1">
    <citation type="submission" date="2006-10" db="EMBL/GenBank/DDBJ databases">
        <authorList>
            <person name="Amadeo P."/>
            <person name="Zhao Q."/>
            <person name="Wortman J."/>
            <person name="Fraser-Liggett C."/>
            <person name="Carlton J."/>
        </authorList>
    </citation>
    <scope>NUCLEOTIDE SEQUENCE</scope>
    <source>
        <strain evidence="3">G3</strain>
    </source>
</reference>
<dbReference type="VEuPathDB" id="TrichDB:TVAGG3_0831920"/>
<dbReference type="GO" id="GO:0005737">
    <property type="term" value="C:cytoplasm"/>
    <property type="evidence" value="ECO:0000318"/>
    <property type="project" value="GO_Central"/>
</dbReference>
<dbReference type="FunFam" id="2.20.25.20:FF:000001">
    <property type="entry name" value="Casein kinase II subunit beta"/>
    <property type="match status" value="1"/>
</dbReference>
<dbReference type="KEGG" id="tva:4769381"/>
<gene>
    <name evidence="3" type="ORF">TVAG_418650</name>
</gene>
<dbReference type="GO" id="GO:0005956">
    <property type="term" value="C:protein kinase CK2 complex"/>
    <property type="evidence" value="ECO:0000318"/>
    <property type="project" value="GO_Central"/>
</dbReference>
<reference evidence="3" key="2">
    <citation type="journal article" date="2007" name="Science">
        <title>Draft genome sequence of the sexually transmitted pathogen Trichomonas vaginalis.</title>
        <authorList>
            <person name="Carlton J.M."/>
            <person name="Hirt R.P."/>
            <person name="Silva J.C."/>
            <person name="Delcher A.L."/>
            <person name="Schatz M."/>
            <person name="Zhao Q."/>
            <person name="Wortman J.R."/>
            <person name="Bidwell S.L."/>
            <person name="Alsmark U.C.M."/>
            <person name="Besteiro S."/>
            <person name="Sicheritz-Ponten T."/>
            <person name="Noel C.J."/>
            <person name="Dacks J.B."/>
            <person name="Foster P.G."/>
            <person name="Simillion C."/>
            <person name="Van de Peer Y."/>
            <person name="Miranda-Saavedra D."/>
            <person name="Barton G.J."/>
            <person name="Westrop G.D."/>
            <person name="Mueller S."/>
            <person name="Dessi D."/>
            <person name="Fiori P.L."/>
            <person name="Ren Q."/>
            <person name="Paulsen I."/>
            <person name="Zhang H."/>
            <person name="Bastida-Corcuera F.D."/>
            <person name="Simoes-Barbosa A."/>
            <person name="Brown M.T."/>
            <person name="Hayes R.D."/>
            <person name="Mukherjee M."/>
            <person name="Okumura C.Y."/>
            <person name="Schneider R."/>
            <person name="Smith A.J."/>
            <person name="Vanacova S."/>
            <person name="Villalvazo M."/>
            <person name="Haas B.J."/>
            <person name="Pertea M."/>
            <person name="Feldblyum T.V."/>
            <person name="Utterback T.R."/>
            <person name="Shu C.L."/>
            <person name="Osoegawa K."/>
            <person name="de Jong P.J."/>
            <person name="Hrdy I."/>
            <person name="Horvathova L."/>
            <person name="Zubacova Z."/>
            <person name="Dolezal P."/>
            <person name="Malik S.B."/>
            <person name="Logsdon J.M. Jr."/>
            <person name="Henze K."/>
            <person name="Gupta A."/>
            <person name="Wang C.C."/>
            <person name="Dunne R.L."/>
            <person name="Upcroft J.A."/>
            <person name="Upcroft P."/>
            <person name="White O."/>
            <person name="Salzberg S.L."/>
            <person name="Tang P."/>
            <person name="Chiu C.-H."/>
            <person name="Lee Y.-S."/>
            <person name="Embley T.M."/>
            <person name="Coombs G.H."/>
            <person name="Mottram J.C."/>
            <person name="Tachezy J."/>
            <person name="Fraser-Liggett C.M."/>
            <person name="Johnson P.J."/>
        </authorList>
    </citation>
    <scope>NUCLEOTIDE SEQUENCE [LARGE SCALE GENOMIC DNA]</scope>
    <source>
        <strain evidence="3">G3</strain>
    </source>
</reference>
<dbReference type="PANTHER" id="PTHR11740:SF0">
    <property type="entry name" value="CASEIN KINASE II SUBUNIT BETA"/>
    <property type="match status" value="1"/>
</dbReference>
<dbReference type="SUPFAM" id="SSF57798">
    <property type="entry name" value="Casein kinase II beta subunit"/>
    <property type="match status" value="1"/>
</dbReference>
<dbReference type="GO" id="GO:0019887">
    <property type="term" value="F:protein kinase regulator activity"/>
    <property type="evidence" value="ECO:0000318"/>
    <property type="project" value="GO_Central"/>
</dbReference>
<evidence type="ECO:0000256" key="2">
    <source>
        <dbReference type="RuleBase" id="RU361268"/>
    </source>
</evidence>
<dbReference type="PANTHER" id="PTHR11740">
    <property type="entry name" value="CASEIN KINASE II SUBUNIT BETA"/>
    <property type="match status" value="1"/>
</dbReference>
<evidence type="ECO:0000313" key="4">
    <source>
        <dbReference type="Proteomes" id="UP000001542"/>
    </source>
</evidence>
<comment type="subunit">
    <text evidence="2">Tetramer of two alpha and two beta subunits.</text>
</comment>
<evidence type="ECO:0000313" key="3">
    <source>
        <dbReference type="EMBL" id="EAY11428.1"/>
    </source>
</evidence>
<dbReference type="VEuPathDB" id="TrichDB:TVAG_418650"/>
<dbReference type="eggNOG" id="KOG3092">
    <property type="taxonomic scope" value="Eukaryota"/>
</dbReference>
<dbReference type="SMR" id="A2E7D5"/>
<dbReference type="Pfam" id="PF01214">
    <property type="entry name" value="CK_II_beta"/>
    <property type="match status" value="1"/>
</dbReference>
<dbReference type="InterPro" id="IPR000704">
    <property type="entry name" value="Casein_kinase_II_reg-sub"/>
</dbReference>
<dbReference type="Gene3D" id="2.20.25.20">
    <property type="match status" value="1"/>
</dbReference>
<organism evidence="3 4">
    <name type="scientific">Trichomonas vaginalis (strain ATCC PRA-98 / G3)</name>
    <dbReference type="NCBI Taxonomy" id="412133"/>
    <lineage>
        <taxon>Eukaryota</taxon>
        <taxon>Metamonada</taxon>
        <taxon>Parabasalia</taxon>
        <taxon>Trichomonadida</taxon>
        <taxon>Trichomonadidae</taxon>
        <taxon>Trichomonas</taxon>
    </lineage>
</organism>
<dbReference type="SMART" id="SM01085">
    <property type="entry name" value="CK_II_beta"/>
    <property type="match status" value="1"/>
</dbReference>
<protein>
    <recommendedName>
        <fullName evidence="2">Casein kinase II subunit beta</fullName>
        <shortName evidence="2">CK II beta</shortName>
    </recommendedName>
</protein>
<dbReference type="EMBL" id="DS113319">
    <property type="protein sequence ID" value="EAY11428.1"/>
    <property type="molecule type" value="Genomic_DNA"/>
</dbReference>
<comment type="similarity">
    <text evidence="1 2">Belongs to the casein kinase 2 subunit beta family.</text>
</comment>
<dbReference type="OrthoDB" id="3971593at2759"/>
<evidence type="ECO:0000256" key="1">
    <source>
        <dbReference type="ARBA" id="ARBA00006941"/>
    </source>
</evidence>
<dbReference type="RefSeq" id="XP_001323651.1">
    <property type="nucleotide sequence ID" value="XM_001323616.1"/>
</dbReference>
<name>A2E7D5_TRIV3</name>
<accession>A2E7D5</accession>
<dbReference type="AlphaFoldDB" id="A2E7D5"/>
<dbReference type="Gene3D" id="1.10.1820.10">
    <property type="entry name" value="protein kinase ck2 holoenzyme, chain C, domain 1"/>
    <property type="match status" value="1"/>
</dbReference>
<proteinExistence type="inferred from homology"/>
<dbReference type="FunFam" id="1.10.1820.10:FF:000006">
    <property type="entry name" value="Casein kinase II subunit beta"/>
    <property type="match status" value="1"/>
</dbReference>
<dbReference type="PRINTS" id="PR00472">
    <property type="entry name" value="CASNKINASEII"/>
</dbReference>
<dbReference type="STRING" id="5722.A2E7D5"/>
<dbReference type="Proteomes" id="UP000001542">
    <property type="component" value="Unassembled WGS sequence"/>
</dbReference>
<dbReference type="InterPro" id="IPR035991">
    <property type="entry name" value="Casein_kinase_II_beta-like"/>
</dbReference>
<dbReference type="PROSITE" id="PS01101">
    <property type="entry name" value="CK2_BETA"/>
    <property type="match status" value="1"/>
</dbReference>
<sequence length="205" mass="23946">MISRQNPIYPKNWKEDFLKQPENSWFCDIPDDYIIESFNLTGLEDKFSYFDQELQVLVNKKSITKLADSIRETVWNELPILYGSIHARFIISPDGINQVKEKYNRREYGFCPRISCNKEPLLPIGITSELKKNRVKGFCPKCRGVYRPNPVVEIDGGFFGPNCPHILVEELNLRGKYREYKPYVRSAFGYHVYDEKIHGADNISN</sequence>
<keyword evidence="4" id="KW-1185">Reference proteome</keyword>